<dbReference type="RefSeq" id="WP_003327933.1">
    <property type="nucleotide sequence ID" value="NC_014639.1"/>
</dbReference>
<sequence>MSHNKITSKSGARFYQAYDESLSLWPVAYDTFHVSTSFGQTHIIASGPKDAPPLILLHGALFSSVMWYPNIAEWSSRYRTYAIDIIGDKNKSMPEKPCNTRSDYAGWLSEVFDCLGLEKGHVAGLSLGGLHAVNFVMEAPERVERAVIMSPAEAFIPFHPDFYKYSMGLAQPDGVEAFLQWMMADRFDLHPAFEKQFQAGIMWKNPERGLKPKENGFPYVFSDQELKSVTVPMMLMTGEYEVVFDQELALRRAAALVPHIETEMVKGAGHVLTMEQPEYVNKRVLAFLGE</sequence>
<dbReference type="Gene3D" id="3.40.50.1820">
    <property type="entry name" value="alpha/beta hydrolase"/>
    <property type="match status" value="1"/>
</dbReference>
<evidence type="ECO:0000313" key="3">
    <source>
        <dbReference type="Proteomes" id="UP000006867"/>
    </source>
</evidence>
<keyword evidence="3" id="KW-1185">Reference proteome</keyword>
<organism evidence="2 3">
    <name type="scientific">Bacillus atrophaeus (strain 1942)</name>
    <dbReference type="NCBI Taxonomy" id="720555"/>
    <lineage>
        <taxon>Bacteria</taxon>
        <taxon>Bacillati</taxon>
        <taxon>Bacillota</taxon>
        <taxon>Bacilli</taxon>
        <taxon>Bacillales</taxon>
        <taxon>Bacillaceae</taxon>
        <taxon>Bacillus</taxon>
    </lineage>
</organism>
<protein>
    <submittedName>
        <fullName evidence="2">Carboxylesterase NP</fullName>
    </submittedName>
</protein>
<dbReference type="InterPro" id="IPR050266">
    <property type="entry name" value="AB_hydrolase_sf"/>
</dbReference>
<accession>A0ABM5M3Z0</accession>
<evidence type="ECO:0000313" key="2">
    <source>
        <dbReference type="EMBL" id="ADP34868.1"/>
    </source>
</evidence>
<reference evidence="2 3" key="1">
    <citation type="journal article" date="2011" name="Front. Microbiol.">
        <title>Genomic signatures of strain selection and enhancement in Bacillus atrophaeus var. globigii, a historical biowarfare simulant.</title>
        <authorList>
            <person name="Gibbons H.S."/>
            <person name="Broomall S.M."/>
            <person name="McNew L.A."/>
            <person name="Daligault H."/>
            <person name="Chapman C."/>
            <person name="Bruce D."/>
            <person name="Karavis M."/>
            <person name="Krepps M."/>
            <person name="McGregor P.A."/>
            <person name="Hong C."/>
            <person name="Park K.H."/>
            <person name="Akmal A."/>
            <person name="Feldman A."/>
            <person name="Lin J.S."/>
            <person name="Chang W.E."/>
            <person name="Higgs B.W."/>
            <person name="Demirev P."/>
            <person name="Lindquist J."/>
            <person name="Liem A."/>
            <person name="Fochler E."/>
            <person name="Read T.D."/>
            <person name="Tapia R."/>
            <person name="Johnson S."/>
            <person name="Bishop-Lilly K.A."/>
            <person name="Detter C."/>
            <person name="Han C."/>
            <person name="Sozhamannan S."/>
            <person name="Rosenzweig C.N."/>
            <person name="Skowronski E.W."/>
        </authorList>
    </citation>
    <scope>NUCLEOTIDE SEQUENCE [LARGE SCALE GENOMIC DNA]</scope>
    <source>
        <strain evidence="2 3">1942</strain>
    </source>
</reference>
<dbReference type="InterPro" id="IPR029058">
    <property type="entry name" value="AB_hydrolase_fold"/>
</dbReference>
<dbReference type="Pfam" id="PF00561">
    <property type="entry name" value="Abhydrolase_1"/>
    <property type="match status" value="1"/>
</dbReference>
<proteinExistence type="predicted"/>
<gene>
    <name evidence="2" type="ordered locus">BATR1942_19765</name>
</gene>
<dbReference type="PANTHER" id="PTHR43798">
    <property type="entry name" value="MONOACYLGLYCEROL LIPASE"/>
    <property type="match status" value="1"/>
</dbReference>
<dbReference type="PRINTS" id="PR00111">
    <property type="entry name" value="ABHYDROLASE"/>
</dbReference>
<evidence type="ECO:0000259" key="1">
    <source>
        <dbReference type="Pfam" id="PF00561"/>
    </source>
</evidence>
<dbReference type="Proteomes" id="UP000006867">
    <property type="component" value="Chromosome"/>
</dbReference>
<name>A0ABM5M3Z0_BACA1</name>
<dbReference type="EMBL" id="CP002207">
    <property type="protein sequence ID" value="ADP34868.1"/>
    <property type="molecule type" value="Genomic_DNA"/>
</dbReference>
<feature type="domain" description="AB hydrolase-1" evidence="1">
    <location>
        <begin position="52"/>
        <end position="276"/>
    </location>
</feature>
<dbReference type="SUPFAM" id="SSF53474">
    <property type="entry name" value="alpha/beta-Hydrolases"/>
    <property type="match status" value="1"/>
</dbReference>
<dbReference type="InterPro" id="IPR000073">
    <property type="entry name" value="AB_hydrolase_1"/>
</dbReference>